<proteinExistence type="predicted"/>
<dbReference type="Pfam" id="PF00665">
    <property type="entry name" value="rve"/>
    <property type="match status" value="1"/>
</dbReference>
<dbReference type="Gene3D" id="3.30.420.10">
    <property type="entry name" value="Ribonuclease H-like superfamily/Ribonuclease H"/>
    <property type="match status" value="1"/>
</dbReference>
<organism evidence="4 5">
    <name type="scientific">Actinomadura graeca</name>
    <dbReference type="NCBI Taxonomy" id="2750812"/>
    <lineage>
        <taxon>Bacteria</taxon>
        <taxon>Bacillati</taxon>
        <taxon>Actinomycetota</taxon>
        <taxon>Actinomycetes</taxon>
        <taxon>Streptosporangiales</taxon>
        <taxon>Thermomonosporaceae</taxon>
        <taxon>Actinomadura</taxon>
    </lineage>
</organism>
<dbReference type="InterPro" id="IPR012337">
    <property type="entry name" value="RNaseH-like_sf"/>
</dbReference>
<dbReference type="InterPro" id="IPR025948">
    <property type="entry name" value="HTH-like_dom"/>
</dbReference>
<dbReference type="InterPro" id="IPR048020">
    <property type="entry name" value="Transpos_IS3"/>
</dbReference>
<dbReference type="PANTHER" id="PTHR46889:SF4">
    <property type="entry name" value="TRANSPOSASE INSO FOR INSERTION SEQUENCE ELEMENT IS911B-RELATED"/>
    <property type="match status" value="1"/>
</dbReference>
<comment type="function">
    <text evidence="1">Involved in the transposition of the insertion sequence.</text>
</comment>
<dbReference type="InterPro" id="IPR050900">
    <property type="entry name" value="Transposase_IS3/IS150/IS904"/>
</dbReference>
<feature type="region of interest" description="Disordered" evidence="2">
    <location>
        <begin position="227"/>
        <end position="262"/>
    </location>
</feature>
<keyword evidence="5" id="KW-1185">Reference proteome</keyword>
<dbReference type="NCBIfam" id="NF033516">
    <property type="entry name" value="transpos_IS3"/>
    <property type="match status" value="1"/>
</dbReference>
<dbReference type="Pfam" id="PF13276">
    <property type="entry name" value="HTH_21"/>
    <property type="match status" value="1"/>
</dbReference>
<protein>
    <submittedName>
        <fullName evidence="4">IS3 family transposase</fullName>
    </submittedName>
</protein>
<dbReference type="PROSITE" id="PS50994">
    <property type="entry name" value="INTEGRASE"/>
    <property type="match status" value="1"/>
</dbReference>
<evidence type="ECO:0000256" key="2">
    <source>
        <dbReference type="SAM" id="MobiDB-lite"/>
    </source>
</evidence>
<feature type="domain" description="Integrase catalytic" evidence="3">
    <location>
        <begin position="116"/>
        <end position="200"/>
    </location>
</feature>
<name>A0ABX8R7K5_9ACTN</name>
<dbReference type="InterPro" id="IPR036397">
    <property type="entry name" value="RNaseH_sf"/>
</dbReference>
<evidence type="ECO:0000313" key="5">
    <source>
        <dbReference type="Proteomes" id="UP001049518"/>
    </source>
</evidence>
<evidence type="ECO:0000256" key="1">
    <source>
        <dbReference type="ARBA" id="ARBA00002286"/>
    </source>
</evidence>
<dbReference type="PANTHER" id="PTHR46889">
    <property type="entry name" value="TRANSPOSASE INSF FOR INSERTION SEQUENCE IS3B-RELATED"/>
    <property type="match status" value="1"/>
</dbReference>
<reference evidence="4" key="1">
    <citation type="submission" date="2020-07" db="EMBL/GenBank/DDBJ databases">
        <authorList>
            <person name="Tarantini F.S."/>
            <person name="Hong K.W."/>
            <person name="Chan K.G."/>
        </authorList>
    </citation>
    <scope>NUCLEOTIDE SEQUENCE</scope>
    <source>
        <strain evidence="4">32-07</strain>
    </source>
</reference>
<accession>A0ABX8R7K5</accession>
<dbReference type="InterPro" id="IPR001584">
    <property type="entry name" value="Integrase_cat-core"/>
</dbReference>
<gene>
    <name evidence="4" type="ORF">AGRA3207_007276</name>
</gene>
<evidence type="ECO:0000259" key="3">
    <source>
        <dbReference type="PROSITE" id="PS50994"/>
    </source>
</evidence>
<feature type="compositionally biased region" description="Low complexity" evidence="2">
    <location>
        <begin position="232"/>
        <end position="253"/>
    </location>
</feature>
<dbReference type="EMBL" id="CP059572">
    <property type="protein sequence ID" value="QXJ27050.1"/>
    <property type="molecule type" value="Genomic_DNA"/>
</dbReference>
<evidence type="ECO:0000313" key="4">
    <source>
        <dbReference type="EMBL" id="QXJ27050.1"/>
    </source>
</evidence>
<dbReference type="Proteomes" id="UP001049518">
    <property type="component" value="Chromosome"/>
</dbReference>
<dbReference type="SUPFAM" id="SSF53098">
    <property type="entry name" value="Ribonuclease H-like"/>
    <property type="match status" value="1"/>
</dbReference>
<sequence>MFGVEPICRVLREHGAAIAPSAYYAARSRPPWSRAVRDEWLKAEITRVHAASYGVYGARKVWHQLRRDGCRVARCTVERLMRELGLQGARRGRCIRTTVPDDRHQRAADLLARDFTASAPNRRWVADFTHVATFAGIVYVAFVVDVFSRAIAGWAAATTKQTRLVLDALDMALWRRDRTGRPVGPGLVHHSDVGSQLGLNRLSHIDRVTGEPVRRYETTGLARCCTSMSRNSATSPTAAAGATSAASRATATERPPPAARGPQHLLRAQDRHLLCAKINDLECLALRDGL</sequence>